<evidence type="ECO:0000256" key="6">
    <source>
        <dbReference type="SAM" id="MobiDB-lite"/>
    </source>
</evidence>
<comment type="subcellular location">
    <subcellularLocation>
        <location evidence="1">Membrane</location>
    </subcellularLocation>
</comment>
<feature type="transmembrane region" description="Helical" evidence="7">
    <location>
        <begin position="299"/>
        <end position="320"/>
    </location>
</feature>
<reference evidence="8 9" key="1">
    <citation type="submission" date="2019-12" db="EMBL/GenBank/DDBJ databases">
        <authorList>
            <person name="Alioto T."/>
            <person name="Alioto T."/>
            <person name="Gomez Garrido J."/>
        </authorList>
    </citation>
    <scope>NUCLEOTIDE SEQUENCE [LARGE SCALE GENOMIC DNA]</scope>
</reference>
<dbReference type="GO" id="GO:0016020">
    <property type="term" value="C:membrane"/>
    <property type="evidence" value="ECO:0007669"/>
    <property type="project" value="UniProtKB-SubCell"/>
</dbReference>
<comment type="caution">
    <text evidence="8">The sequence shown here is derived from an EMBL/GenBank/DDBJ whole genome shotgun (WGS) entry which is preliminary data.</text>
</comment>
<organism evidence="8 9">
    <name type="scientific">Olea europaea subsp. europaea</name>
    <dbReference type="NCBI Taxonomy" id="158383"/>
    <lineage>
        <taxon>Eukaryota</taxon>
        <taxon>Viridiplantae</taxon>
        <taxon>Streptophyta</taxon>
        <taxon>Embryophyta</taxon>
        <taxon>Tracheophyta</taxon>
        <taxon>Spermatophyta</taxon>
        <taxon>Magnoliopsida</taxon>
        <taxon>eudicotyledons</taxon>
        <taxon>Gunneridae</taxon>
        <taxon>Pentapetalae</taxon>
        <taxon>asterids</taxon>
        <taxon>lamiids</taxon>
        <taxon>Lamiales</taxon>
        <taxon>Oleaceae</taxon>
        <taxon>Oleeae</taxon>
        <taxon>Olea</taxon>
    </lineage>
</organism>
<keyword evidence="4 7" id="KW-1133">Transmembrane helix</keyword>
<dbReference type="OrthoDB" id="679959at2759"/>
<evidence type="ECO:0000256" key="2">
    <source>
        <dbReference type="ARBA" id="ARBA00009074"/>
    </source>
</evidence>
<proteinExistence type="inferred from homology"/>
<keyword evidence="5 7" id="KW-0472">Membrane</keyword>
<evidence type="ECO:0000256" key="5">
    <source>
        <dbReference type="ARBA" id="ARBA00023136"/>
    </source>
</evidence>
<dbReference type="PANTHER" id="PTHR31113">
    <property type="entry name" value="UPF0496 PROTEIN 3-RELATED"/>
    <property type="match status" value="1"/>
</dbReference>
<dbReference type="Pfam" id="PF05055">
    <property type="entry name" value="DUF677"/>
    <property type="match status" value="1"/>
</dbReference>
<protein>
    <submittedName>
        <fullName evidence="8">UPF0496 1-like</fullName>
    </submittedName>
</protein>
<dbReference type="AlphaFoldDB" id="A0A8S0RJK7"/>
<feature type="region of interest" description="Disordered" evidence="6">
    <location>
        <begin position="1"/>
        <end position="47"/>
    </location>
</feature>
<sequence length="548" mass="61953">MSGSVRTALKRHEIPTRTRQRERDRPKARMASPLKSPQLAATESSSLRHPPLPACQWGHCTHVLNSLKIAATANPSLFRKVKFKNLLRNGNHMIIRTEQYSCSDLMPPPELPVPEEARSSNDLQLQHRGEFPELRKAINSTALGRLVPSLSLESIQEVTEYLLEIDPEVVKIFLENKKDSIELSNLVDDYFQKHHQTLKFCTALDVCLKRGGHIESIMNVALRVFKEEHYSISGEGGVKIYPRTLEELRSLKAAVDPFIEFLELFTSVYKQQDLMTEKLEAKKRQLDKKLGKMKIRRKVSNVISICAFASVLTCSVAAAAVIAPPVLTALAAAATVPSGTMVRWLDSIFKKRMIDLRAKRVIICLMCIGTVMEKMDVDRFRIEIEALLESVDLAMRKEGSMVIAVEEIQKKPPELPVPEEARSSNNFQLQHKGDFRQFRRAINSIALGRLVPSLSLDPIQEVTKYLLETDPEVMSVLSVMVILSSIMNVALRVFKEEHYSFLGGGCVKIYPRTLEELRNLNAAVDPFIEFLELFTSVYMKIARKKDSS</sequence>
<gene>
    <name evidence="8" type="ORF">OLEA9_A065595</name>
</gene>
<evidence type="ECO:0000313" key="8">
    <source>
        <dbReference type="EMBL" id="CAA2979522.1"/>
    </source>
</evidence>
<keyword evidence="3 7" id="KW-0812">Transmembrane</keyword>
<dbReference type="PANTHER" id="PTHR31113:SF3">
    <property type="entry name" value="UPF0496 PROTEIN 1"/>
    <property type="match status" value="1"/>
</dbReference>
<keyword evidence="9" id="KW-1185">Reference proteome</keyword>
<dbReference type="Proteomes" id="UP000594638">
    <property type="component" value="Unassembled WGS sequence"/>
</dbReference>
<feature type="transmembrane region" description="Helical" evidence="7">
    <location>
        <begin position="326"/>
        <end position="345"/>
    </location>
</feature>
<evidence type="ECO:0000256" key="3">
    <source>
        <dbReference type="ARBA" id="ARBA00022692"/>
    </source>
</evidence>
<comment type="similarity">
    <text evidence="2">Belongs to the UPF0496 family.</text>
</comment>
<evidence type="ECO:0000256" key="4">
    <source>
        <dbReference type="ARBA" id="ARBA00022989"/>
    </source>
</evidence>
<accession>A0A8S0RJK7</accession>
<dbReference type="EMBL" id="CACTIH010003630">
    <property type="protein sequence ID" value="CAA2979522.1"/>
    <property type="molecule type" value="Genomic_DNA"/>
</dbReference>
<feature type="compositionally biased region" description="Basic and acidic residues" evidence="6">
    <location>
        <begin position="10"/>
        <end position="27"/>
    </location>
</feature>
<dbReference type="InterPro" id="IPR007749">
    <property type="entry name" value="DUF677"/>
</dbReference>
<evidence type="ECO:0000313" key="9">
    <source>
        <dbReference type="Proteomes" id="UP000594638"/>
    </source>
</evidence>
<evidence type="ECO:0000256" key="1">
    <source>
        <dbReference type="ARBA" id="ARBA00004370"/>
    </source>
</evidence>
<dbReference type="Gramene" id="OE9A065595T1">
    <property type="protein sequence ID" value="OE9A065595C1"/>
    <property type="gene ID" value="OE9A065595"/>
</dbReference>
<evidence type="ECO:0000256" key="7">
    <source>
        <dbReference type="SAM" id="Phobius"/>
    </source>
</evidence>
<name>A0A8S0RJK7_OLEEU</name>